<evidence type="ECO:0000313" key="9">
    <source>
        <dbReference type="EMBL" id="MEF3083571.1"/>
    </source>
</evidence>
<keyword evidence="2 7" id="KW-0812">Transmembrane</keyword>
<dbReference type="RefSeq" id="WP_332079285.1">
    <property type="nucleotide sequence ID" value="NZ_JAZHBM010000003.1"/>
</dbReference>
<protein>
    <recommendedName>
        <fullName evidence="7">Flagellar protein</fullName>
    </recommendedName>
</protein>
<dbReference type="InterPro" id="IPR022781">
    <property type="entry name" value="Flagellar_biosynth_FliO"/>
</dbReference>
<dbReference type="EMBL" id="JAZHBM010000003">
    <property type="protein sequence ID" value="MEF3083571.1"/>
    <property type="molecule type" value="Genomic_DNA"/>
</dbReference>
<comment type="subcellular location">
    <subcellularLocation>
        <location evidence="7">Cell membrane</location>
    </subcellularLocation>
    <subcellularLocation>
        <location evidence="7">Bacterial flagellum basal body</location>
    </subcellularLocation>
</comment>
<gene>
    <name evidence="9" type="primary">fliO</name>
    <name evidence="9" type="ORF">V3391_15250</name>
</gene>
<comment type="caution">
    <text evidence="9">The sequence shown here is derived from an EMBL/GenBank/DDBJ whole genome shotgun (WGS) entry which is preliminary data.</text>
</comment>
<evidence type="ECO:0000256" key="6">
    <source>
        <dbReference type="ARBA" id="ARBA00037937"/>
    </source>
</evidence>
<dbReference type="PANTHER" id="PTHR38766">
    <property type="entry name" value="FLAGELLAR PROTEIN FLIO"/>
    <property type="match status" value="1"/>
</dbReference>
<feature type="transmembrane region" description="Helical" evidence="7">
    <location>
        <begin position="90"/>
        <end position="111"/>
    </location>
</feature>
<dbReference type="Pfam" id="PF04347">
    <property type="entry name" value="FliO"/>
    <property type="match status" value="1"/>
</dbReference>
<evidence type="ECO:0000256" key="8">
    <source>
        <dbReference type="SAM" id="SignalP"/>
    </source>
</evidence>
<evidence type="ECO:0000256" key="5">
    <source>
        <dbReference type="ARBA" id="ARBA00023143"/>
    </source>
</evidence>
<evidence type="ECO:0000256" key="3">
    <source>
        <dbReference type="ARBA" id="ARBA00022989"/>
    </source>
</evidence>
<name>A0ABU7WK57_9GAMM</name>
<organism evidence="9 10">
    <name type="scientific">Luteimonas flava</name>
    <dbReference type="NCBI Taxonomy" id="3115822"/>
    <lineage>
        <taxon>Bacteria</taxon>
        <taxon>Pseudomonadati</taxon>
        <taxon>Pseudomonadota</taxon>
        <taxon>Gammaproteobacteria</taxon>
        <taxon>Lysobacterales</taxon>
        <taxon>Lysobacteraceae</taxon>
        <taxon>Luteimonas</taxon>
    </lineage>
</organism>
<evidence type="ECO:0000256" key="7">
    <source>
        <dbReference type="RuleBase" id="RU362064"/>
    </source>
</evidence>
<reference evidence="9 10" key="1">
    <citation type="submission" date="2024-01" db="EMBL/GenBank/DDBJ databases">
        <title>Novel species of the genus Luteimonas isolated from rivers.</title>
        <authorList>
            <person name="Lu H."/>
        </authorList>
    </citation>
    <scope>NUCLEOTIDE SEQUENCE [LARGE SCALE GENOMIC DNA]</scope>
    <source>
        <strain evidence="9 10">SMYT11W</strain>
    </source>
</reference>
<evidence type="ECO:0000313" key="10">
    <source>
        <dbReference type="Proteomes" id="UP001358324"/>
    </source>
</evidence>
<proteinExistence type="inferred from homology"/>
<comment type="similarity">
    <text evidence="6 7">Belongs to the FliO/MopB family.</text>
</comment>
<feature type="signal peptide" evidence="8">
    <location>
        <begin position="1"/>
        <end position="28"/>
    </location>
</feature>
<evidence type="ECO:0000256" key="4">
    <source>
        <dbReference type="ARBA" id="ARBA00023136"/>
    </source>
</evidence>
<evidence type="ECO:0000256" key="2">
    <source>
        <dbReference type="ARBA" id="ARBA00022692"/>
    </source>
</evidence>
<keyword evidence="8" id="KW-0732">Signal</keyword>
<dbReference type="NCBIfam" id="TIGR03500">
    <property type="entry name" value="FliO_TIGR"/>
    <property type="match status" value="1"/>
</dbReference>
<keyword evidence="1 7" id="KW-1003">Cell membrane</keyword>
<feature type="chain" id="PRO_5045530597" description="Flagellar protein" evidence="8">
    <location>
        <begin position="29"/>
        <end position="192"/>
    </location>
</feature>
<keyword evidence="3 7" id="KW-1133">Transmembrane helix</keyword>
<keyword evidence="9" id="KW-0282">Flagellum</keyword>
<keyword evidence="9" id="KW-0969">Cilium</keyword>
<keyword evidence="10" id="KW-1185">Reference proteome</keyword>
<keyword evidence="5 7" id="KW-0975">Bacterial flagellum</keyword>
<keyword evidence="4 7" id="KW-0472">Membrane</keyword>
<dbReference type="InterPro" id="IPR052205">
    <property type="entry name" value="FliO/MopB"/>
</dbReference>
<accession>A0ABU7WK57</accession>
<dbReference type="PANTHER" id="PTHR38766:SF1">
    <property type="entry name" value="FLAGELLAR PROTEIN FLIO"/>
    <property type="match status" value="1"/>
</dbReference>
<dbReference type="Proteomes" id="UP001358324">
    <property type="component" value="Unassembled WGS sequence"/>
</dbReference>
<sequence>MTSTLAAHATLAAAQAPVAIGGASAADAAVETPAAPATAFGVDAFVVDMPGPAAPAVAQPLGRPSTEKTAQVALPGSATSAAPASSAGSIGGAVLALVLVVGLIVALGWFARRMPGIGGASNPALRVLGSLSLGPRERVVVVAVGDTQLLVGTGATGTRVLHTLDTPLPVPDAKPTPVFAQVLAQQFGKKKP</sequence>
<keyword evidence="9" id="KW-0966">Cell projection</keyword>
<evidence type="ECO:0000256" key="1">
    <source>
        <dbReference type="ARBA" id="ARBA00022475"/>
    </source>
</evidence>